<feature type="compositionally biased region" description="Polar residues" evidence="5">
    <location>
        <begin position="185"/>
        <end position="198"/>
    </location>
</feature>
<evidence type="ECO:0000313" key="7">
    <source>
        <dbReference type="EMBL" id="KAK4456669.1"/>
    </source>
</evidence>
<name>A0AAV9H9S5_9PEZI</name>
<feature type="compositionally biased region" description="Low complexity" evidence="5">
    <location>
        <begin position="84"/>
        <end position="95"/>
    </location>
</feature>
<sequence length="1046" mass="114017">MPAHNPTTASNKGHPPAGPSAADPGQIASTNATVNAFLKGARKPSWLTAGGSTPGASSLTSKTKPHSPLPVPVVLPSPAPSDEPSPALSSSLDSPNIHLNIPPAALPDAVNMGPSTSRASSTLPVTDARFVHEPVLRDPTSTGQGSLGPGAGGKHPAAEPAAPQHVVPANSGTSYGAAPMETRSSRSGSITGHESNQGLVIGAPPTAKRRRLEPAPNLSMSSLKPIILEHIQRTGGEAGLRVDVDKPRMQLLMAACEQGDYFFVALHQLFAIWSEMSQEAYRILQLPADIVDQAFSTMEQLLKKNQSVSPEHRRFFANFPDNWAGQQQQSQGFLSRAKLVAQFLEKMVKEYETLTRDTANRRYPYLVEELRDQLGCHSPVLQGIFFTANRRRLGVMDGPLGNQIEQAFKADQKQQLERGNGMAREAFKQQLIQNYKDYVEAATKGRHHGASIQGPTDAQAQMKFGAPPVPSPVVHPSQLQFASPTLPQQQSPFVPIMPAAGSVDLTAAGHLQMRYQPPPSPSSAGFNSLASAIGVPPASPYQTPVQYFHPQQQQFQQAMLARSPSGMLTSPRFHYSPAYSSAPTAPTLQPQPAGGKGQLAQAAAGLNGTRLNRHAPHAPQVAMQRMQQAATQRTGAAQLRDRIIPPKDVVIARPDWPYDPTDRKSIMNSLHQAHVRSPKRILKNGGAERVYQAVKSLPVSPTLLASKNELYVFHFDVTEEQLRLAGRRFNPSGSLISVVEHFNGMLRWRARCCIPKTRNQIPSEQEWVTLDVSWPANIFMSLNRKPLDIRKQPHNGKDLAVELTDHLIIGTNVLRVGYPQKAGVAVDSRRFLSVELLETVSHSDILNSIWENGVISEDVTMQIIKKRLAPPDDDDGLVIEASDISIDLADPFSSVLFEVPARGADCTHLECFDLETWLNTRPSKPKIKCHHTQVECDCPNTPEPSSPDKWRCPICFKDARPYSLRIDEFLLKVRSQLKEQGKLNTKCLHVKADGTWFVVVEEDDDEDSDGETSPAGGPTGVSLPKKKAPAAPVAARRQEVEVIEID</sequence>
<dbReference type="PANTHER" id="PTHR10782:SF4">
    <property type="entry name" value="TONALLI, ISOFORM E"/>
    <property type="match status" value="1"/>
</dbReference>
<feature type="compositionally biased region" description="Polar residues" evidence="5">
    <location>
        <begin position="1"/>
        <end position="11"/>
    </location>
</feature>
<dbReference type="GO" id="GO:0061665">
    <property type="term" value="F:SUMO ligase activity"/>
    <property type="evidence" value="ECO:0007669"/>
    <property type="project" value="TreeGrafter"/>
</dbReference>
<dbReference type="GO" id="GO:0000785">
    <property type="term" value="C:chromatin"/>
    <property type="evidence" value="ECO:0007669"/>
    <property type="project" value="TreeGrafter"/>
</dbReference>
<feature type="compositionally biased region" description="Pro residues" evidence="5">
    <location>
        <begin position="67"/>
        <end position="83"/>
    </location>
</feature>
<protein>
    <submittedName>
        <fullName evidence="7">Zinc finger MIZ domain-containing protein 2</fullName>
    </submittedName>
</protein>
<feature type="domain" description="SP-RING-type" evidence="6">
    <location>
        <begin position="873"/>
        <end position="979"/>
    </location>
</feature>
<keyword evidence="8" id="KW-1185">Reference proteome</keyword>
<dbReference type="AlphaFoldDB" id="A0AAV9H9S5"/>
<gene>
    <name evidence="7" type="ORF">QBC42DRAFT_190451</name>
</gene>
<dbReference type="EMBL" id="MU865179">
    <property type="protein sequence ID" value="KAK4456669.1"/>
    <property type="molecule type" value="Genomic_DNA"/>
</dbReference>
<evidence type="ECO:0000256" key="1">
    <source>
        <dbReference type="ARBA" id="ARBA00022723"/>
    </source>
</evidence>
<dbReference type="GO" id="GO:0008270">
    <property type="term" value="F:zinc ion binding"/>
    <property type="evidence" value="ECO:0007669"/>
    <property type="project" value="UniProtKB-KW"/>
</dbReference>
<feature type="region of interest" description="Disordered" evidence="5">
    <location>
        <begin position="1"/>
        <end position="29"/>
    </location>
</feature>
<dbReference type="GO" id="GO:0016925">
    <property type="term" value="P:protein sumoylation"/>
    <property type="evidence" value="ECO:0007669"/>
    <property type="project" value="TreeGrafter"/>
</dbReference>
<dbReference type="PROSITE" id="PS51044">
    <property type="entry name" value="ZF_SP_RING"/>
    <property type="match status" value="1"/>
</dbReference>
<comment type="caution">
    <text evidence="7">The sequence shown here is derived from an EMBL/GenBank/DDBJ whole genome shotgun (WGS) entry which is preliminary data.</text>
</comment>
<reference evidence="7" key="1">
    <citation type="journal article" date="2023" name="Mol. Phylogenet. Evol.">
        <title>Genome-scale phylogeny and comparative genomics of the fungal order Sordariales.</title>
        <authorList>
            <person name="Hensen N."/>
            <person name="Bonometti L."/>
            <person name="Westerberg I."/>
            <person name="Brannstrom I.O."/>
            <person name="Guillou S."/>
            <person name="Cros-Aarteil S."/>
            <person name="Calhoun S."/>
            <person name="Haridas S."/>
            <person name="Kuo A."/>
            <person name="Mondo S."/>
            <person name="Pangilinan J."/>
            <person name="Riley R."/>
            <person name="LaButti K."/>
            <person name="Andreopoulos B."/>
            <person name="Lipzen A."/>
            <person name="Chen C."/>
            <person name="Yan M."/>
            <person name="Daum C."/>
            <person name="Ng V."/>
            <person name="Clum A."/>
            <person name="Steindorff A."/>
            <person name="Ohm R.A."/>
            <person name="Martin F."/>
            <person name="Silar P."/>
            <person name="Natvig D.O."/>
            <person name="Lalanne C."/>
            <person name="Gautier V."/>
            <person name="Ament-Velasquez S.L."/>
            <person name="Kruys A."/>
            <person name="Hutchinson M.I."/>
            <person name="Powell A.J."/>
            <person name="Barry K."/>
            <person name="Miller A.N."/>
            <person name="Grigoriev I.V."/>
            <person name="Debuchy R."/>
            <person name="Gladieux P."/>
            <person name="Hiltunen Thoren M."/>
            <person name="Johannesson H."/>
        </authorList>
    </citation>
    <scope>NUCLEOTIDE SEQUENCE</scope>
    <source>
        <strain evidence="7">PSN324</strain>
    </source>
</reference>
<accession>A0AAV9H9S5</accession>
<evidence type="ECO:0000256" key="5">
    <source>
        <dbReference type="SAM" id="MobiDB-lite"/>
    </source>
</evidence>
<reference evidence="7" key="2">
    <citation type="submission" date="2023-06" db="EMBL/GenBank/DDBJ databases">
        <authorList>
            <consortium name="Lawrence Berkeley National Laboratory"/>
            <person name="Mondo S.J."/>
            <person name="Hensen N."/>
            <person name="Bonometti L."/>
            <person name="Westerberg I."/>
            <person name="Brannstrom I.O."/>
            <person name="Guillou S."/>
            <person name="Cros-Aarteil S."/>
            <person name="Calhoun S."/>
            <person name="Haridas S."/>
            <person name="Kuo A."/>
            <person name="Pangilinan J."/>
            <person name="Riley R."/>
            <person name="Labutti K."/>
            <person name="Andreopoulos B."/>
            <person name="Lipzen A."/>
            <person name="Chen C."/>
            <person name="Yanf M."/>
            <person name="Daum C."/>
            <person name="Ng V."/>
            <person name="Clum A."/>
            <person name="Steindorff A."/>
            <person name="Ohm R."/>
            <person name="Martin F."/>
            <person name="Silar P."/>
            <person name="Natvig D."/>
            <person name="Lalanne C."/>
            <person name="Gautier V."/>
            <person name="Ament-Velasquez S.L."/>
            <person name="Kruys A."/>
            <person name="Hutchinson M.I."/>
            <person name="Powell A.J."/>
            <person name="Barry K."/>
            <person name="Miller A.N."/>
            <person name="Grigoriev I.V."/>
            <person name="Debuchy R."/>
            <person name="Gladieux P."/>
            <person name="Thoren M.H."/>
            <person name="Johannesson H."/>
        </authorList>
    </citation>
    <scope>NUCLEOTIDE SEQUENCE</scope>
    <source>
        <strain evidence="7">PSN324</strain>
    </source>
</reference>
<feature type="compositionally biased region" description="Polar residues" evidence="5">
    <location>
        <begin position="50"/>
        <end position="62"/>
    </location>
</feature>
<dbReference type="PANTHER" id="PTHR10782">
    <property type="entry name" value="ZINC FINGER MIZ DOMAIN-CONTAINING PROTEIN"/>
    <property type="match status" value="1"/>
</dbReference>
<proteinExistence type="predicted"/>
<feature type="region of interest" description="Disordered" evidence="5">
    <location>
        <begin position="43"/>
        <end position="95"/>
    </location>
</feature>
<evidence type="ECO:0000259" key="6">
    <source>
        <dbReference type="PROSITE" id="PS51044"/>
    </source>
</evidence>
<evidence type="ECO:0000256" key="2">
    <source>
        <dbReference type="ARBA" id="ARBA00022771"/>
    </source>
</evidence>
<feature type="region of interest" description="Disordered" evidence="5">
    <location>
        <begin position="1003"/>
        <end position="1046"/>
    </location>
</feature>
<dbReference type="InterPro" id="IPR004181">
    <property type="entry name" value="Znf_MIZ"/>
</dbReference>
<dbReference type="InterPro" id="IPR013083">
    <property type="entry name" value="Znf_RING/FYVE/PHD"/>
</dbReference>
<keyword evidence="1" id="KW-0479">Metal-binding</keyword>
<keyword evidence="2 4" id="KW-0863">Zinc-finger</keyword>
<evidence type="ECO:0000256" key="3">
    <source>
        <dbReference type="ARBA" id="ARBA00022833"/>
    </source>
</evidence>
<keyword evidence="3" id="KW-0862">Zinc</keyword>
<dbReference type="Gene3D" id="3.30.40.10">
    <property type="entry name" value="Zinc/RING finger domain, C3HC4 (zinc finger)"/>
    <property type="match status" value="1"/>
</dbReference>
<dbReference type="Proteomes" id="UP001321749">
    <property type="component" value="Unassembled WGS sequence"/>
</dbReference>
<organism evidence="7 8">
    <name type="scientific">Cladorrhinum samala</name>
    <dbReference type="NCBI Taxonomy" id="585594"/>
    <lineage>
        <taxon>Eukaryota</taxon>
        <taxon>Fungi</taxon>
        <taxon>Dikarya</taxon>
        <taxon>Ascomycota</taxon>
        <taxon>Pezizomycotina</taxon>
        <taxon>Sordariomycetes</taxon>
        <taxon>Sordariomycetidae</taxon>
        <taxon>Sordariales</taxon>
        <taxon>Podosporaceae</taxon>
        <taxon>Cladorrhinum</taxon>
    </lineage>
</organism>
<evidence type="ECO:0000256" key="4">
    <source>
        <dbReference type="PROSITE-ProRule" id="PRU00452"/>
    </source>
</evidence>
<feature type="region of interest" description="Disordered" evidence="5">
    <location>
        <begin position="136"/>
        <end position="208"/>
    </location>
</feature>
<evidence type="ECO:0000313" key="8">
    <source>
        <dbReference type="Proteomes" id="UP001321749"/>
    </source>
</evidence>